<sequence length="195" mass="20372">MAKPTTDVPDAALNVEPERPQEGEDALRSVLEEYGGDYADAIEYTDELEAVLETAILVIASADDDDVDKVTQSIVTLVEAGDALSTEGTVALAEGVGENSDDLADALDSVLALQQSGDLDELIEMAGVLSALDVDETTVAGLNRVLDAVGEAEEESEPAGPFALVGAMFDADIRAGLGYLLSVLRSQGSRLRSED</sequence>
<protein>
    <recommendedName>
        <fullName evidence="4">DUF1641 domain-containing protein</fullName>
    </recommendedName>
</protein>
<evidence type="ECO:0000313" key="3">
    <source>
        <dbReference type="Proteomes" id="UP001500194"/>
    </source>
</evidence>
<feature type="region of interest" description="Disordered" evidence="1">
    <location>
        <begin position="1"/>
        <end position="25"/>
    </location>
</feature>
<comment type="caution">
    <text evidence="2">The sequence shown here is derived from an EMBL/GenBank/DDBJ whole genome shotgun (WGS) entry which is preliminary data.</text>
</comment>
<dbReference type="InterPro" id="IPR012440">
    <property type="entry name" value="DUF1641"/>
</dbReference>
<keyword evidence="3" id="KW-1185">Reference proteome</keyword>
<dbReference type="EMBL" id="BAAADU010000002">
    <property type="protein sequence ID" value="GAA0659089.1"/>
    <property type="molecule type" value="Genomic_DNA"/>
</dbReference>
<proteinExistence type="predicted"/>
<feature type="compositionally biased region" description="Basic and acidic residues" evidence="1">
    <location>
        <begin position="16"/>
        <end position="25"/>
    </location>
</feature>
<dbReference type="AlphaFoldDB" id="A0AAV3T523"/>
<evidence type="ECO:0000256" key="1">
    <source>
        <dbReference type="SAM" id="MobiDB-lite"/>
    </source>
</evidence>
<dbReference type="GeneID" id="68572869"/>
<reference evidence="2 3" key="1">
    <citation type="journal article" date="2019" name="Int. J. Syst. Evol. Microbiol.">
        <title>The Global Catalogue of Microorganisms (GCM) 10K type strain sequencing project: providing services to taxonomists for standard genome sequencing and annotation.</title>
        <authorList>
            <consortium name="The Broad Institute Genomics Platform"/>
            <consortium name="The Broad Institute Genome Sequencing Center for Infectious Disease"/>
            <person name="Wu L."/>
            <person name="Ma J."/>
        </authorList>
    </citation>
    <scope>NUCLEOTIDE SEQUENCE [LARGE SCALE GENOMIC DNA]</scope>
    <source>
        <strain evidence="2 3">JCM 16327</strain>
    </source>
</reference>
<name>A0AAV3T523_9EURY</name>
<organism evidence="2 3">
    <name type="scientific">Salarchaeum japonicum</name>
    <dbReference type="NCBI Taxonomy" id="555573"/>
    <lineage>
        <taxon>Archaea</taxon>
        <taxon>Methanobacteriati</taxon>
        <taxon>Methanobacteriota</taxon>
        <taxon>Stenosarchaea group</taxon>
        <taxon>Halobacteria</taxon>
        <taxon>Halobacteriales</taxon>
        <taxon>Halobacteriaceae</taxon>
    </lineage>
</organism>
<dbReference type="Pfam" id="PF07849">
    <property type="entry name" value="DUF1641"/>
    <property type="match status" value="1"/>
</dbReference>
<gene>
    <name evidence="2" type="ORF">GCM10009019_24450</name>
</gene>
<evidence type="ECO:0008006" key="4">
    <source>
        <dbReference type="Google" id="ProtNLM"/>
    </source>
</evidence>
<dbReference type="RefSeq" id="WP_227262246.1">
    <property type="nucleotide sequence ID" value="NZ_BAAADU010000002.1"/>
</dbReference>
<dbReference type="Proteomes" id="UP001500194">
    <property type="component" value="Unassembled WGS sequence"/>
</dbReference>
<evidence type="ECO:0000313" key="2">
    <source>
        <dbReference type="EMBL" id="GAA0659089.1"/>
    </source>
</evidence>
<accession>A0AAV3T523</accession>